<feature type="region of interest" description="Disordered" evidence="1">
    <location>
        <begin position="669"/>
        <end position="698"/>
    </location>
</feature>
<evidence type="ECO:0000256" key="1">
    <source>
        <dbReference type="SAM" id="MobiDB-lite"/>
    </source>
</evidence>
<feature type="compositionally biased region" description="Basic and acidic residues" evidence="1">
    <location>
        <begin position="308"/>
        <end position="318"/>
    </location>
</feature>
<dbReference type="AlphaFoldDB" id="E4YA67"/>
<accession>E4YA67</accession>
<proteinExistence type="predicted"/>
<gene>
    <name evidence="2" type="ORF">GSOID_T00030885001</name>
</gene>
<feature type="region of interest" description="Disordered" evidence="1">
    <location>
        <begin position="99"/>
        <end position="124"/>
    </location>
</feature>
<feature type="compositionally biased region" description="Low complexity" evidence="1">
    <location>
        <begin position="240"/>
        <end position="263"/>
    </location>
</feature>
<sequence>MADNEYLDRLKTMTKDEYTNAMLSLMVSPSPVPRSSPSSCDWSANDGSTAVSGATGGATVEPAPPLPSAAIDVAPAECVLLPSADECVKMEVDDVEASAAVANDDNKEEGRRCEDGGSLSGIESLSSEDLTSLLGSSVFGGSESNAPSCSGSDIASLVTAANTNAPTPTSHDGQNYLINAAGGVSKARRIFSRQNCRYDPLARNRGDVEYAKSPRTPKGTPPPPLTTLSSSMSSPPPPSSSTTCSSLSSFLSTSPPMFSPPSSVSPALNVLLQTQSRSARVTSTSDDDSPWDSAVEESAASSSSVDVCKVDDSTKAGDHSCGSSDGAVADSVAGDPDFKKEDISESDSDSEWSTDESGEFLIKKPKLTELLARQKLSMVPSPPSLGMMTTSIQGQTYFPHQASPTPSRPWSNPAAAAAARGNTLSTVNLAFLEQQSRSRLHHEALLQQRHRQQQRRMLPKMERKKAAAHGQQSGYGMAVSNSTTASHPMANTSAVEVIRARLLPNNLQAKSKLATFPLTLTGVTSGSGALSPEESMEMRVEPGQMIYEQQHDAPKGFRLPVGLTPEQSRAVEKELAAQVKRRATSSVTRALLSKRGLQPSLVGSKLGQFFTFTSREFNARAAKINPAGELERDGDGIASANAWPIFKDHKLGAFRFKHAIGTTDRAVNSFRRSPIPNPDSPSTPELTANGGPNGAPRDGYERDWVKLDSFYPVWSQDEWGSLTVRDLHVWVSF</sequence>
<feature type="region of interest" description="Disordered" evidence="1">
    <location>
        <begin position="207"/>
        <end position="263"/>
    </location>
</feature>
<feature type="compositionally biased region" description="Low complexity" evidence="1">
    <location>
        <begin position="47"/>
        <end position="60"/>
    </location>
</feature>
<feature type="compositionally biased region" description="Acidic residues" evidence="1">
    <location>
        <begin position="344"/>
        <end position="357"/>
    </location>
</feature>
<name>E4YA67_OIKDI</name>
<feature type="compositionally biased region" description="Low complexity" evidence="1">
    <location>
        <begin position="291"/>
        <end position="307"/>
    </location>
</feature>
<feature type="region of interest" description="Disordered" evidence="1">
    <location>
        <begin position="28"/>
        <end position="60"/>
    </location>
</feature>
<feature type="region of interest" description="Disordered" evidence="1">
    <location>
        <begin position="278"/>
        <end position="357"/>
    </location>
</feature>
<protein>
    <submittedName>
        <fullName evidence="2">Uncharacterized protein</fullName>
    </submittedName>
</protein>
<reference evidence="2" key="1">
    <citation type="journal article" date="2010" name="Science">
        <title>Plasticity of animal genome architecture unmasked by rapid evolution of a pelagic tunicate.</title>
        <authorList>
            <person name="Denoeud F."/>
            <person name="Henriet S."/>
            <person name="Mungpakdee S."/>
            <person name="Aury J.M."/>
            <person name="Da Silva C."/>
            <person name="Brinkmann H."/>
            <person name="Mikhaleva J."/>
            <person name="Olsen L.C."/>
            <person name="Jubin C."/>
            <person name="Canestro C."/>
            <person name="Bouquet J.M."/>
            <person name="Danks G."/>
            <person name="Poulain J."/>
            <person name="Campsteijn C."/>
            <person name="Adamski M."/>
            <person name="Cross I."/>
            <person name="Yadetie F."/>
            <person name="Muffato M."/>
            <person name="Louis A."/>
            <person name="Butcher S."/>
            <person name="Tsagkogeorga G."/>
            <person name="Konrad A."/>
            <person name="Singh S."/>
            <person name="Jensen M.F."/>
            <person name="Cong E.H."/>
            <person name="Eikeseth-Otteraa H."/>
            <person name="Noel B."/>
            <person name="Anthouard V."/>
            <person name="Porcel B.M."/>
            <person name="Kachouri-Lafond R."/>
            <person name="Nishino A."/>
            <person name="Ugolini M."/>
            <person name="Chourrout P."/>
            <person name="Nishida H."/>
            <person name="Aasland R."/>
            <person name="Huzurbazar S."/>
            <person name="Westhof E."/>
            <person name="Delsuc F."/>
            <person name="Lehrach H."/>
            <person name="Reinhardt R."/>
            <person name="Weissenbach J."/>
            <person name="Roy S.W."/>
            <person name="Artiguenave F."/>
            <person name="Postlethwait J.H."/>
            <person name="Manak J.R."/>
            <person name="Thompson E.M."/>
            <person name="Jaillon O."/>
            <person name="Du Pasquier L."/>
            <person name="Boudinot P."/>
            <person name="Liberles D.A."/>
            <person name="Volff J.N."/>
            <person name="Philippe H."/>
            <person name="Lenhard B."/>
            <person name="Roest Crollius H."/>
            <person name="Wincker P."/>
            <person name="Chourrout D."/>
        </authorList>
    </citation>
    <scope>NUCLEOTIDE SEQUENCE [LARGE SCALE GENOMIC DNA]</scope>
</reference>
<feature type="compositionally biased region" description="Low complexity" evidence="1">
    <location>
        <begin position="28"/>
        <end position="39"/>
    </location>
</feature>
<feature type="compositionally biased region" description="Basic and acidic residues" evidence="1">
    <location>
        <begin position="104"/>
        <end position="115"/>
    </location>
</feature>
<dbReference type="Proteomes" id="UP000011014">
    <property type="component" value="Unassembled WGS sequence"/>
</dbReference>
<evidence type="ECO:0000313" key="2">
    <source>
        <dbReference type="EMBL" id="CBY32454.1"/>
    </source>
</evidence>
<organism evidence="2">
    <name type="scientific">Oikopleura dioica</name>
    <name type="common">Tunicate</name>
    <dbReference type="NCBI Taxonomy" id="34765"/>
    <lineage>
        <taxon>Eukaryota</taxon>
        <taxon>Metazoa</taxon>
        <taxon>Chordata</taxon>
        <taxon>Tunicata</taxon>
        <taxon>Appendicularia</taxon>
        <taxon>Copelata</taxon>
        <taxon>Oikopleuridae</taxon>
        <taxon>Oikopleura</taxon>
    </lineage>
</organism>
<dbReference type="EMBL" id="FN654354">
    <property type="protein sequence ID" value="CBY32454.1"/>
    <property type="molecule type" value="Genomic_DNA"/>
</dbReference>